<organism evidence="6">
    <name type="scientific">Triticum aestivum</name>
    <name type="common">Wheat</name>
    <dbReference type="NCBI Taxonomy" id="4565"/>
    <lineage>
        <taxon>Eukaryota</taxon>
        <taxon>Viridiplantae</taxon>
        <taxon>Streptophyta</taxon>
        <taxon>Embryophyta</taxon>
        <taxon>Tracheophyta</taxon>
        <taxon>Spermatophyta</taxon>
        <taxon>Magnoliopsida</taxon>
        <taxon>Liliopsida</taxon>
        <taxon>Poales</taxon>
        <taxon>Poaceae</taxon>
        <taxon>BOP clade</taxon>
        <taxon>Pooideae</taxon>
        <taxon>Triticodae</taxon>
        <taxon>Triticeae</taxon>
        <taxon>Triticinae</taxon>
        <taxon>Triticum</taxon>
    </lineage>
</organism>
<dbReference type="Gramene" id="TraesCS6A03G0388100.2">
    <property type="protein sequence ID" value="TraesCS6A03G0388100.2.CDS"/>
    <property type="gene ID" value="TraesCS6A03G0388100"/>
</dbReference>
<evidence type="ECO:0000313" key="6">
    <source>
        <dbReference type="EnsemblPlants" id="TraesCS6A02G159900.2"/>
    </source>
</evidence>
<dbReference type="PANTHER" id="PTHR36479:SF11">
    <property type="entry name" value="NPH3 DOMAIN-CONTAINING PROTEIN"/>
    <property type="match status" value="1"/>
</dbReference>
<evidence type="ECO:0000256" key="4">
    <source>
        <dbReference type="SAM" id="MobiDB-lite"/>
    </source>
</evidence>
<proteinExistence type="inferred from homology"/>
<dbReference type="Gramene" id="TraesCS6A02G159900.2">
    <property type="protein sequence ID" value="TraesCS6A02G159900.2"/>
    <property type="gene ID" value="TraesCS6A02G159900"/>
</dbReference>
<sequence length="920" mass="100490">MDVNVSPSCPPRTRSKVKNLIGEFASGMTNILGKLVQGWTGLSKGESDEVGRHFRNVAAVGASMSIGASGRFEYNSSQETGDTQKNLFDGDFDSGHGEDHDETAEAGADIDVDVDKPSEEDGGGQDGTEVGFDGQATGIDKVGEMHEAKVIGGAGGNGGGVAALSKRGMEGVGDGVDVVVKRARVDPVAARRRQYKKTAGWKKCPPKATMIKIKSRPASSMEVAAVAPAPKSNAATVNTAIASSSATSVSFLSSPADMLSTNEDIQDAPRDDLISPRTKEFVPTIFSLITGVSGVLDGSIVGDKVQPNADVMEKHSDQIDPTIATTPEFASSCHIQSDAHIVDLHATKGIVSSEAHVRDSTNISDTVVVDSMVRTVAPATTDIGVLHKLSPPKKVPARSAEKEDGSMFIRVSSLFPATASSNTVEPVQSKEIRDVVEQQCVAPHASKLPISPKPRTMTPNMIGVSHAAAREQLSRSKFVEEVIEVPDNNPPELVKVATLDLAKSYLQKQGTPRERRPMEFTPPSCSLGIEKAIDATPVSSAHPLLEEPMLAQPIMQVSKVVKFAKPIVQGDCIGTSVDILPSLDEAYTKMEQDALKNQSIRKQVDSSLNLSTQSSADVVKSATRGFVRQARVVHRPESVDYEPTIKATKEQHHLYELLKRYADARSNNRATKKIRETRIIKSRGNHVLLGELADALKPTGKMIVPLTFTAIEYLNNHGGLPKGKIIMSHSVTRKIMAGDFQNREIKNCFAHKGEFNLSVKELIMFPLFQELAPDNPIDKAGHFYTICINNEKQRIEVLDSMRLESSESLQSHVGEFICKLKECWCIHYKDSKAKIENYHVKYIETKKQEGIHECGFYMLEYFAKWQGHIVPTITKESIAELRKVLAWDWITNTNFNELQTSKQFLEDSVKGTLNKYKRKI</sequence>
<keyword evidence="2" id="KW-0645">Protease</keyword>
<dbReference type="Proteomes" id="UP000019116">
    <property type="component" value="Chromosome 6A"/>
</dbReference>
<name>A0A3B6NNP5_WHEAT</name>
<feature type="compositionally biased region" description="Acidic residues" evidence="4">
    <location>
        <begin position="100"/>
        <end position="112"/>
    </location>
</feature>
<comment type="similarity">
    <text evidence="1">Belongs to the peptidase C48 family.</text>
</comment>
<accession>A0A3B6NNP5</accession>
<dbReference type="SUPFAM" id="SSF54001">
    <property type="entry name" value="Cysteine proteinases"/>
    <property type="match status" value="1"/>
</dbReference>
<dbReference type="OrthoDB" id="721275at2759"/>
<dbReference type="GO" id="GO:0006508">
    <property type="term" value="P:proteolysis"/>
    <property type="evidence" value="ECO:0007669"/>
    <property type="project" value="UniProtKB-KW"/>
</dbReference>
<reference evidence="6" key="1">
    <citation type="submission" date="2018-08" db="EMBL/GenBank/DDBJ databases">
        <authorList>
            <person name="Rossello M."/>
        </authorList>
    </citation>
    <scope>NUCLEOTIDE SEQUENCE [LARGE SCALE GENOMIC DNA]</scope>
    <source>
        <strain evidence="6">cv. Chinese Spring</strain>
    </source>
</reference>
<dbReference type="Pfam" id="PF02902">
    <property type="entry name" value="Peptidase_C48"/>
    <property type="match status" value="1"/>
</dbReference>
<evidence type="ECO:0000259" key="5">
    <source>
        <dbReference type="Pfam" id="PF02902"/>
    </source>
</evidence>
<feature type="region of interest" description="Disordered" evidence="4">
    <location>
        <begin position="73"/>
        <end position="136"/>
    </location>
</feature>
<dbReference type="GO" id="GO:0008234">
    <property type="term" value="F:cysteine-type peptidase activity"/>
    <property type="evidence" value="ECO:0007669"/>
    <property type="project" value="InterPro"/>
</dbReference>
<reference evidence="6" key="2">
    <citation type="submission" date="2018-10" db="UniProtKB">
        <authorList>
            <consortium name="EnsemblPlants"/>
        </authorList>
    </citation>
    <scope>IDENTIFICATION</scope>
</reference>
<keyword evidence="3" id="KW-0378">Hydrolase</keyword>
<dbReference type="AlphaFoldDB" id="A0A3B6NNP5"/>
<dbReference type="PANTHER" id="PTHR36479">
    <property type="entry name" value="ULP_PROTEASE DOMAIN-CONTAINING PROTEIN"/>
    <property type="match status" value="1"/>
</dbReference>
<evidence type="ECO:0000256" key="2">
    <source>
        <dbReference type="ARBA" id="ARBA00022670"/>
    </source>
</evidence>
<protein>
    <recommendedName>
        <fullName evidence="5">Ubiquitin-like protease family profile domain-containing protein</fullName>
    </recommendedName>
</protein>
<evidence type="ECO:0000256" key="3">
    <source>
        <dbReference type="ARBA" id="ARBA00022801"/>
    </source>
</evidence>
<dbReference type="InterPro" id="IPR038765">
    <property type="entry name" value="Papain-like_cys_pep_sf"/>
</dbReference>
<dbReference type="InterPro" id="IPR003653">
    <property type="entry name" value="Peptidase_C48_C"/>
</dbReference>
<keyword evidence="7" id="KW-1185">Reference proteome</keyword>
<feature type="domain" description="Ubiquitin-like protease family profile" evidence="5">
    <location>
        <begin position="777"/>
        <end position="884"/>
    </location>
</feature>
<evidence type="ECO:0000313" key="7">
    <source>
        <dbReference type="Proteomes" id="UP000019116"/>
    </source>
</evidence>
<feature type="compositionally biased region" description="Polar residues" evidence="4">
    <location>
        <begin position="74"/>
        <end position="86"/>
    </location>
</feature>
<dbReference type="EnsemblPlants" id="TraesCS6A02G159900.2">
    <property type="protein sequence ID" value="TraesCS6A02G159900.2"/>
    <property type="gene ID" value="TraesCS6A02G159900"/>
</dbReference>
<evidence type="ECO:0000256" key="1">
    <source>
        <dbReference type="ARBA" id="ARBA00005234"/>
    </source>
</evidence>
<dbReference type="Gene3D" id="3.40.395.10">
    <property type="entry name" value="Adenoviral Proteinase, Chain A"/>
    <property type="match status" value="1"/>
</dbReference>